<evidence type="ECO:0008006" key="3">
    <source>
        <dbReference type="Google" id="ProtNLM"/>
    </source>
</evidence>
<accession>A0A0Q9ZJW1</accession>
<reference evidence="1" key="1">
    <citation type="submission" date="2015-10" db="EMBL/GenBank/DDBJ databases">
        <title>Draft genome sequence of Salegentibacter mishustinae KCTC 12263.</title>
        <authorList>
            <person name="Lin W."/>
            <person name="Zheng Q."/>
        </authorList>
    </citation>
    <scope>NUCLEOTIDE SEQUENCE [LARGE SCALE GENOMIC DNA]</scope>
    <source>
        <strain evidence="1">KCTC 12263</strain>
    </source>
</reference>
<evidence type="ECO:0000313" key="2">
    <source>
        <dbReference type="Proteomes" id="UP000051643"/>
    </source>
</evidence>
<dbReference type="InterPro" id="IPR050793">
    <property type="entry name" value="CMP-NeuNAc_synthase"/>
</dbReference>
<dbReference type="Gene3D" id="3.90.550.10">
    <property type="entry name" value="Spore Coat Polysaccharide Biosynthesis Protein SpsA, Chain A"/>
    <property type="match status" value="1"/>
</dbReference>
<dbReference type="Proteomes" id="UP000051643">
    <property type="component" value="Unassembled WGS sequence"/>
</dbReference>
<dbReference type="SUPFAM" id="SSF53448">
    <property type="entry name" value="Nucleotide-diphospho-sugar transferases"/>
    <property type="match status" value="1"/>
</dbReference>
<dbReference type="EMBL" id="LKTP01000012">
    <property type="protein sequence ID" value="KRG29169.1"/>
    <property type="molecule type" value="Genomic_DNA"/>
</dbReference>
<organism evidence="1 2">
    <name type="scientific">Salegentibacter mishustinae</name>
    <dbReference type="NCBI Taxonomy" id="270918"/>
    <lineage>
        <taxon>Bacteria</taxon>
        <taxon>Pseudomonadati</taxon>
        <taxon>Bacteroidota</taxon>
        <taxon>Flavobacteriia</taxon>
        <taxon>Flavobacteriales</taxon>
        <taxon>Flavobacteriaceae</taxon>
        <taxon>Salegentibacter</taxon>
    </lineage>
</organism>
<dbReference type="PANTHER" id="PTHR21485:SF6">
    <property type="entry name" value="N-ACYLNEURAMINATE CYTIDYLYLTRANSFERASE-RELATED"/>
    <property type="match status" value="1"/>
</dbReference>
<name>A0A0Q9ZJW1_9FLAO</name>
<keyword evidence="2" id="KW-1185">Reference proteome</keyword>
<dbReference type="AlphaFoldDB" id="A0A0Q9ZJW1"/>
<gene>
    <name evidence="1" type="ORF">APR42_04355</name>
</gene>
<dbReference type="GO" id="GO:0008781">
    <property type="term" value="F:N-acylneuraminate cytidylyltransferase activity"/>
    <property type="evidence" value="ECO:0007669"/>
    <property type="project" value="TreeGrafter"/>
</dbReference>
<comment type="caution">
    <text evidence="1">The sequence shown here is derived from an EMBL/GenBank/DDBJ whole genome shotgun (WGS) entry which is preliminary data.</text>
</comment>
<protein>
    <recommendedName>
        <fullName evidence="3">Acylneuraminate cytidylyltransferase</fullName>
    </recommendedName>
</protein>
<dbReference type="InterPro" id="IPR029044">
    <property type="entry name" value="Nucleotide-diphossugar_trans"/>
</dbReference>
<dbReference type="InterPro" id="IPR003329">
    <property type="entry name" value="Cytidylyl_trans"/>
</dbReference>
<evidence type="ECO:0000313" key="1">
    <source>
        <dbReference type="EMBL" id="KRG29169.1"/>
    </source>
</evidence>
<dbReference type="Pfam" id="PF02348">
    <property type="entry name" value="CTP_transf_3"/>
    <property type="match status" value="1"/>
</dbReference>
<dbReference type="STRING" id="270918.APR42_04355"/>
<proteinExistence type="predicted"/>
<sequence length="228" mass="26645">MSIAVFLPTREGSRRVPHKNTRPFSDIPGGLLELKLRQLRNLKVDEIILSTDDVKSIEIAEKFEMKARLKIDKRPAYLAHSDTDLSDLISYVGKLTNCDHILWTHATSPFINREIYHQAIDKYFDVLKKGYDSLATAKIFKTFLWDPEKNDLINRATEDKKWPATQDLKKLYEINSAIFLAPRELYLTIKNRIGNSPYILELNDFQSLDIDWVEDFEIAEAVYERFYK</sequence>
<dbReference type="PANTHER" id="PTHR21485">
    <property type="entry name" value="HAD SUPERFAMILY MEMBERS CMAS AND KDSC"/>
    <property type="match status" value="1"/>
</dbReference>
<dbReference type="RefSeq" id="WP_057481641.1">
    <property type="nucleotide sequence ID" value="NZ_BMWR01000003.1"/>
</dbReference>
<dbReference type="OrthoDB" id="9805604at2"/>